<dbReference type="CDD" id="cd03034">
    <property type="entry name" value="ArsC_ArsC"/>
    <property type="match status" value="1"/>
</dbReference>
<evidence type="ECO:0000256" key="1">
    <source>
        <dbReference type="ARBA" id="ARBA00007198"/>
    </source>
</evidence>
<dbReference type="InterPro" id="IPR006660">
    <property type="entry name" value="Arsenate_reductase-like"/>
</dbReference>
<comment type="similarity">
    <text evidence="1 3 4">Belongs to the ArsC family.</text>
</comment>
<evidence type="ECO:0000256" key="2">
    <source>
        <dbReference type="ARBA" id="ARBA00023002"/>
    </source>
</evidence>
<reference evidence="5 6" key="1">
    <citation type="submission" date="2019-03" db="EMBL/GenBank/DDBJ databases">
        <title>Genomic Encyclopedia of Type Strains, Phase IV (KMG-IV): sequencing the most valuable type-strain genomes for metagenomic binning, comparative biology and taxonomic classification.</title>
        <authorList>
            <person name="Goeker M."/>
        </authorList>
    </citation>
    <scope>NUCLEOTIDE SEQUENCE [LARGE SCALE GENOMIC DNA]</scope>
    <source>
        <strain evidence="5 6">DSM 28679</strain>
    </source>
</reference>
<dbReference type="Proteomes" id="UP000294575">
    <property type="component" value="Unassembled WGS sequence"/>
</dbReference>
<gene>
    <name evidence="5" type="ORF">DFQ45_10418</name>
</gene>
<dbReference type="PANTHER" id="PTHR30041">
    <property type="entry name" value="ARSENATE REDUCTASE"/>
    <property type="match status" value="1"/>
</dbReference>
<keyword evidence="6" id="KW-1185">Reference proteome</keyword>
<dbReference type="Pfam" id="PF03960">
    <property type="entry name" value="ArsC"/>
    <property type="match status" value="1"/>
</dbReference>
<dbReference type="InterPro" id="IPR006659">
    <property type="entry name" value="Arsenate_reductase"/>
</dbReference>
<dbReference type="PANTHER" id="PTHR30041:SF4">
    <property type="entry name" value="ARSENATE REDUCTASE"/>
    <property type="match status" value="1"/>
</dbReference>
<proteinExistence type="inferred from homology"/>
<evidence type="ECO:0000313" key="6">
    <source>
        <dbReference type="Proteomes" id="UP000294575"/>
    </source>
</evidence>
<comment type="catalytic activity">
    <reaction evidence="4">
        <text>[glutaredoxin]-dithiol + arsenate + glutathione + H(+) = glutathionyl-S-S-[glutaredoxin] + arsenite + H2O</text>
        <dbReference type="Rhea" id="RHEA:22016"/>
        <dbReference type="Rhea" id="RHEA-COMP:10729"/>
        <dbReference type="Rhea" id="RHEA-COMP:17668"/>
        <dbReference type="ChEBI" id="CHEBI:15377"/>
        <dbReference type="ChEBI" id="CHEBI:15378"/>
        <dbReference type="ChEBI" id="CHEBI:29242"/>
        <dbReference type="ChEBI" id="CHEBI:29950"/>
        <dbReference type="ChEBI" id="CHEBI:48597"/>
        <dbReference type="ChEBI" id="CHEBI:57925"/>
        <dbReference type="ChEBI" id="CHEBI:146199"/>
        <dbReference type="EC" id="1.20.4.1"/>
    </reaction>
</comment>
<dbReference type="AlphaFoldDB" id="A0A4R6U259"/>
<dbReference type="SUPFAM" id="SSF52833">
    <property type="entry name" value="Thioredoxin-like"/>
    <property type="match status" value="1"/>
</dbReference>
<dbReference type="EMBL" id="SNYK01000004">
    <property type="protein sequence ID" value="TDQ38445.1"/>
    <property type="molecule type" value="Genomic_DNA"/>
</dbReference>
<evidence type="ECO:0000256" key="4">
    <source>
        <dbReference type="RuleBase" id="RU362029"/>
    </source>
</evidence>
<protein>
    <recommendedName>
        <fullName evidence="4">Arsenate reductase</fullName>
        <ecNumber evidence="4">1.20.4.1</ecNumber>
    </recommendedName>
</protein>
<dbReference type="PROSITE" id="PS51353">
    <property type="entry name" value="ARSC"/>
    <property type="match status" value="1"/>
</dbReference>
<organism evidence="5 6">
    <name type="scientific">Thiopseudomonas denitrificans</name>
    <dbReference type="NCBI Taxonomy" id="1501432"/>
    <lineage>
        <taxon>Bacteria</taxon>
        <taxon>Pseudomonadati</taxon>
        <taxon>Pseudomonadota</taxon>
        <taxon>Gammaproteobacteria</taxon>
        <taxon>Pseudomonadales</taxon>
        <taxon>Pseudomonadaceae</taxon>
        <taxon>Thiopseudomonas</taxon>
    </lineage>
</organism>
<dbReference type="OrthoDB" id="9790554at2"/>
<dbReference type="InterPro" id="IPR036249">
    <property type="entry name" value="Thioredoxin-like_sf"/>
</dbReference>
<comment type="caution">
    <text evidence="5">The sequence shown here is derived from an EMBL/GenBank/DDBJ whole genome shotgun (WGS) entry which is preliminary data.</text>
</comment>
<accession>A0A4R6U259</accession>
<evidence type="ECO:0000256" key="3">
    <source>
        <dbReference type="PROSITE-ProRule" id="PRU01282"/>
    </source>
</evidence>
<dbReference type="NCBIfam" id="TIGR00014">
    <property type="entry name" value="arsC"/>
    <property type="match status" value="1"/>
</dbReference>
<name>A0A4R6U259_9GAMM</name>
<dbReference type="EC" id="1.20.4.1" evidence="4"/>
<keyword evidence="2 4" id="KW-0560">Oxidoreductase</keyword>
<dbReference type="RefSeq" id="WP_101496484.1">
    <property type="nucleotide sequence ID" value="NZ_LNJZ01000005.1"/>
</dbReference>
<sequence length="117" mass="13354">MTQYTYYHNSRCSKSRDGLELLAQHNIEPEVVNYLDTPPTAIEIKTLLDKLGMSARELMRTGEEAYKNLGLDNPGLTEEQLVDAMVREPILIQRPVFTNEKRAVIGRPTEKLLEILP</sequence>
<dbReference type="Gene3D" id="3.40.30.10">
    <property type="entry name" value="Glutaredoxin"/>
    <property type="match status" value="1"/>
</dbReference>
<evidence type="ECO:0000313" key="5">
    <source>
        <dbReference type="EMBL" id="TDQ38445.1"/>
    </source>
</evidence>
<dbReference type="GO" id="GO:0008794">
    <property type="term" value="F:arsenate reductase (glutaredoxin) activity"/>
    <property type="evidence" value="ECO:0007669"/>
    <property type="project" value="UniProtKB-UniRule"/>
</dbReference>